<dbReference type="Pfam" id="PF04002">
    <property type="entry name" value="RadC"/>
    <property type="match status" value="1"/>
</dbReference>
<dbReference type="InterPro" id="IPR001405">
    <property type="entry name" value="UPF0758"/>
</dbReference>
<comment type="caution">
    <text evidence="9">The sequence shown here is derived from an EMBL/GenBank/DDBJ whole genome shotgun (WGS) entry which is preliminary data.</text>
</comment>
<dbReference type="AlphaFoldDB" id="A0AAE4ALL6"/>
<dbReference type="InterPro" id="IPR037518">
    <property type="entry name" value="MPN"/>
</dbReference>
<dbReference type="Gene3D" id="3.40.140.10">
    <property type="entry name" value="Cytidine Deaminase, domain 2"/>
    <property type="match status" value="1"/>
</dbReference>
<dbReference type="GO" id="GO:0008237">
    <property type="term" value="F:metallopeptidase activity"/>
    <property type="evidence" value="ECO:0007669"/>
    <property type="project" value="UniProtKB-KW"/>
</dbReference>
<name>A0AAE4ALL6_9FIRM</name>
<dbReference type="PROSITE" id="PS01302">
    <property type="entry name" value="UPF0758"/>
    <property type="match status" value="1"/>
</dbReference>
<feature type="domain" description="MPN" evidence="8">
    <location>
        <begin position="109"/>
        <end position="231"/>
    </location>
</feature>
<keyword evidence="5" id="KW-0862">Zinc</keyword>
<dbReference type="NCBIfam" id="TIGR00608">
    <property type="entry name" value="radc"/>
    <property type="match status" value="1"/>
</dbReference>
<dbReference type="EMBL" id="JAUSTO010000005">
    <property type="protein sequence ID" value="MDQ0152306.1"/>
    <property type="molecule type" value="Genomic_DNA"/>
</dbReference>
<evidence type="ECO:0000313" key="10">
    <source>
        <dbReference type="Proteomes" id="UP001241537"/>
    </source>
</evidence>
<keyword evidence="4" id="KW-0378">Hydrolase</keyword>
<dbReference type="NCBIfam" id="NF000642">
    <property type="entry name" value="PRK00024.1"/>
    <property type="match status" value="1"/>
</dbReference>
<gene>
    <name evidence="9" type="ORF">J2S20_000995</name>
</gene>
<keyword evidence="3" id="KW-0479">Metal-binding</keyword>
<dbReference type="InterPro" id="IPR020891">
    <property type="entry name" value="UPF0758_CS"/>
</dbReference>
<accession>A0AAE4ALL6</accession>
<comment type="similarity">
    <text evidence="1 7">Belongs to the UPF0758 family.</text>
</comment>
<reference evidence="9" key="1">
    <citation type="submission" date="2023-07" db="EMBL/GenBank/DDBJ databases">
        <title>Genomic Encyclopedia of Type Strains, Phase IV (KMG-IV): sequencing the most valuable type-strain genomes for metagenomic binning, comparative biology and taxonomic classification.</title>
        <authorList>
            <person name="Goeker M."/>
        </authorList>
    </citation>
    <scope>NUCLEOTIDE SEQUENCE</scope>
    <source>
        <strain evidence="9">DSM 19659</strain>
    </source>
</reference>
<evidence type="ECO:0000256" key="6">
    <source>
        <dbReference type="ARBA" id="ARBA00023049"/>
    </source>
</evidence>
<dbReference type="GO" id="GO:0006508">
    <property type="term" value="P:proteolysis"/>
    <property type="evidence" value="ECO:0007669"/>
    <property type="project" value="UniProtKB-KW"/>
</dbReference>
<dbReference type="CDD" id="cd08071">
    <property type="entry name" value="MPN_DUF2466"/>
    <property type="match status" value="1"/>
</dbReference>
<dbReference type="PANTHER" id="PTHR30471:SF3">
    <property type="entry name" value="UPF0758 PROTEIN YEES-RELATED"/>
    <property type="match status" value="1"/>
</dbReference>
<dbReference type="GO" id="GO:0046872">
    <property type="term" value="F:metal ion binding"/>
    <property type="evidence" value="ECO:0007669"/>
    <property type="project" value="UniProtKB-KW"/>
</dbReference>
<keyword evidence="6" id="KW-0482">Metalloprotease</keyword>
<evidence type="ECO:0000256" key="3">
    <source>
        <dbReference type="ARBA" id="ARBA00022723"/>
    </source>
</evidence>
<evidence type="ECO:0000256" key="4">
    <source>
        <dbReference type="ARBA" id="ARBA00022801"/>
    </source>
</evidence>
<dbReference type="InterPro" id="IPR025657">
    <property type="entry name" value="RadC_JAB"/>
</dbReference>
<evidence type="ECO:0000313" key="9">
    <source>
        <dbReference type="EMBL" id="MDQ0152306.1"/>
    </source>
</evidence>
<dbReference type="InterPro" id="IPR046778">
    <property type="entry name" value="UPF0758_N"/>
</dbReference>
<evidence type="ECO:0000256" key="1">
    <source>
        <dbReference type="ARBA" id="ARBA00010243"/>
    </source>
</evidence>
<evidence type="ECO:0000259" key="8">
    <source>
        <dbReference type="PROSITE" id="PS50249"/>
    </source>
</evidence>
<proteinExistence type="inferred from homology"/>
<protein>
    <submittedName>
        <fullName evidence="9">DNA repair protein RadC</fullName>
    </submittedName>
</protein>
<evidence type="ECO:0000256" key="7">
    <source>
        <dbReference type="RuleBase" id="RU003797"/>
    </source>
</evidence>
<dbReference type="Proteomes" id="UP001241537">
    <property type="component" value="Unassembled WGS sequence"/>
</dbReference>
<sequence length="231" mass="25927">MNKLRETAVHDRPCEKAQRCGVEVLTDAELLAVLLRTGSEKLDVLRLSEKILNLSGAHEGLGGFLHHSYEEYLECSGIGPVKAVQLLAIGELAKRIWRREAGGTLTLPVFSEPAVCARYYMQEMRHLEQEELRIVYLDTRLRLMRDQILTRGTVNASVLSVREIMIGALRHRAVHLILIHNHPSGDPSPSSEDRSVTKQVAEAGALIGIRLADHIIIGDNRYYSFKEWGTL</sequence>
<organism evidence="9 10">
    <name type="scientific">Moryella indoligenes</name>
    <dbReference type="NCBI Taxonomy" id="371674"/>
    <lineage>
        <taxon>Bacteria</taxon>
        <taxon>Bacillati</taxon>
        <taxon>Bacillota</taxon>
        <taxon>Clostridia</taxon>
        <taxon>Lachnospirales</taxon>
        <taxon>Lachnospiraceae</taxon>
        <taxon>Moryella</taxon>
    </lineage>
</organism>
<keyword evidence="10" id="KW-1185">Reference proteome</keyword>
<dbReference type="Pfam" id="PF20582">
    <property type="entry name" value="UPF0758_N"/>
    <property type="match status" value="1"/>
</dbReference>
<dbReference type="PROSITE" id="PS50249">
    <property type="entry name" value="MPN"/>
    <property type="match status" value="1"/>
</dbReference>
<dbReference type="RefSeq" id="WP_106611890.1">
    <property type="nucleotide sequence ID" value="NZ_JAUSTO010000005.1"/>
</dbReference>
<dbReference type="PANTHER" id="PTHR30471">
    <property type="entry name" value="DNA REPAIR PROTEIN RADC"/>
    <property type="match status" value="1"/>
</dbReference>
<keyword evidence="2" id="KW-0645">Protease</keyword>
<evidence type="ECO:0000256" key="5">
    <source>
        <dbReference type="ARBA" id="ARBA00022833"/>
    </source>
</evidence>
<evidence type="ECO:0000256" key="2">
    <source>
        <dbReference type="ARBA" id="ARBA00022670"/>
    </source>
</evidence>